<name>K0JW60_SACES</name>
<reference evidence="1 2" key="1">
    <citation type="journal article" date="2012" name="BMC Genomics">
        <title>Complete genome sequence of Saccharothrix espanaensis DSM 44229T and comparison to the other completely sequenced Pseudonocardiaceae.</title>
        <authorList>
            <person name="Strobel T."/>
            <person name="Al-Dilaimi A."/>
            <person name="Blom J."/>
            <person name="Gessner A."/>
            <person name="Kalinowski J."/>
            <person name="Luzhetska M."/>
            <person name="Puhler A."/>
            <person name="Szczepanowski R."/>
            <person name="Bechthold A."/>
            <person name="Ruckert C."/>
        </authorList>
    </citation>
    <scope>NUCLEOTIDE SEQUENCE [LARGE SCALE GENOMIC DNA]</scope>
    <source>
        <strain evidence="2">ATCC 51144 / DSM 44229 / JCM 9112 / NBRC 15066 / NRRL 15764</strain>
    </source>
</reference>
<dbReference type="PATRIC" id="fig|1179773.3.peg.2374"/>
<dbReference type="KEGG" id="sesp:BN6_23750"/>
<accession>K0JW60</accession>
<proteinExistence type="predicted"/>
<gene>
    <name evidence="1" type="ordered locus">BN6_23750</name>
</gene>
<dbReference type="EMBL" id="HE804045">
    <property type="protein sequence ID" value="CCH29692.1"/>
    <property type="molecule type" value="Genomic_DNA"/>
</dbReference>
<dbReference type="RefSeq" id="WP_015099804.1">
    <property type="nucleotide sequence ID" value="NC_019673.1"/>
</dbReference>
<dbReference type="OrthoDB" id="3635358at2"/>
<dbReference type="BioCyc" id="SESP1179773:BN6_RS11540-MONOMER"/>
<dbReference type="STRING" id="1179773.BN6_23750"/>
<dbReference type="eggNOG" id="ENOG5031ZQT">
    <property type="taxonomic scope" value="Bacteria"/>
</dbReference>
<dbReference type="InterPro" id="IPR027417">
    <property type="entry name" value="P-loop_NTPase"/>
</dbReference>
<dbReference type="SUPFAM" id="SSF52540">
    <property type="entry name" value="P-loop containing nucleoside triphosphate hydrolases"/>
    <property type="match status" value="1"/>
</dbReference>
<protein>
    <submittedName>
        <fullName evidence="1">Uncharacterized protein</fullName>
    </submittedName>
</protein>
<dbReference type="AlphaFoldDB" id="K0JW60"/>
<dbReference type="Proteomes" id="UP000006281">
    <property type="component" value="Chromosome"/>
</dbReference>
<sequence>MIWSHLVLPVLSGVAVAGILALLRAATSRRKVPNALSHRVSRRHYLAAVLATSQHADVHRLDAFVPNLRPAGDNPVLRDIQAAWQRINADHGVRLVTRESRECLTSAAELLSRGIDIRVATALNTDELSYHVFTGVVHHTVLNHRDGSRDRPNRLDGMSPAKVFQTHFDQVWDQSLPLESVLANEVLRGLRRPGDRDELTRQLRYVRSKYALDAVAVNAVVRHLAFRDAAPVVFVTGLPGAGKSLVRKRLTAKLTELRFQVDELSDYVYAFHDFVHNLLLLDDERGDGFTADAGGAFRVASEENLRPALDALAQRVWRNISTTSITLVEFARSDVVKALNVFGESVLSSCHLIHVQASTGVRTARLGARAQPPRIHITEPDITITVSDDHRLPSVVANSLYLADDYGRLRAHGSVAGRVHAIDNELDDPTYAKVDSEIDGFIENIVRPYRALAA</sequence>
<dbReference type="HOGENOM" id="CLU_610652_0_0_11"/>
<evidence type="ECO:0000313" key="2">
    <source>
        <dbReference type="Proteomes" id="UP000006281"/>
    </source>
</evidence>
<organism evidence="1 2">
    <name type="scientific">Saccharothrix espanaensis (strain ATCC 51144 / DSM 44229 / JCM 9112 / NBRC 15066 / NRRL 15764)</name>
    <dbReference type="NCBI Taxonomy" id="1179773"/>
    <lineage>
        <taxon>Bacteria</taxon>
        <taxon>Bacillati</taxon>
        <taxon>Actinomycetota</taxon>
        <taxon>Actinomycetes</taxon>
        <taxon>Pseudonocardiales</taxon>
        <taxon>Pseudonocardiaceae</taxon>
        <taxon>Saccharothrix</taxon>
    </lineage>
</organism>
<dbReference type="Gene3D" id="3.40.50.300">
    <property type="entry name" value="P-loop containing nucleotide triphosphate hydrolases"/>
    <property type="match status" value="1"/>
</dbReference>
<evidence type="ECO:0000313" key="1">
    <source>
        <dbReference type="EMBL" id="CCH29692.1"/>
    </source>
</evidence>
<keyword evidence="2" id="KW-1185">Reference proteome</keyword>